<comment type="caution">
    <text evidence="2">The sequence shown here is derived from an EMBL/GenBank/DDBJ whole genome shotgun (WGS) entry which is preliminary data.</text>
</comment>
<accession>A0A1U7HC61</accession>
<feature type="signal peptide" evidence="1">
    <location>
        <begin position="1"/>
        <end position="24"/>
    </location>
</feature>
<gene>
    <name evidence="2" type="ORF">NIES593_16370</name>
</gene>
<dbReference type="EMBL" id="MRCB01000022">
    <property type="protein sequence ID" value="OKH21192.1"/>
    <property type="molecule type" value="Genomic_DNA"/>
</dbReference>
<sequence>MLLRRKSITVAIAIFLLAALAAIANPNLHSKPLASSSWQLPIAQMSRQVPVKDENKGRLLEQLNLTNDQKQQIASIRQKYRGQIEPLQDNAQAAQEELFNMMVGTESEKAIRTKRQEVVQLRQKLGDLRFESMMEMREVLTPEQRTQLLQMLQARRDDWRNRFGDDDRLNKNNWF</sequence>
<evidence type="ECO:0000313" key="3">
    <source>
        <dbReference type="Proteomes" id="UP000186868"/>
    </source>
</evidence>
<protein>
    <recommendedName>
        <fullName evidence="4">Spy protein</fullName>
    </recommendedName>
</protein>
<evidence type="ECO:0000256" key="1">
    <source>
        <dbReference type="SAM" id="SignalP"/>
    </source>
</evidence>
<evidence type="ECO:0008006" key="4">
    <source>
        <dbReference type="Google" id="ProtNLM"/>
    </source>
</evidence>
<name>A0A1U7HC61_9CYAN</name>
<dbReference type="OrthoDB" id="531812at2"/>
<reference evidence="2 3" key="1">
    <citation type="submission" date="2016-11" db="EMBL/GenBank/DDBJ databases">
        <title>Draft Genome Sequences of Nine Cyanobacterial Strains from Diverse Habitats.</title>
        <authorList>
            <person name="Zhu T."/>
            <person name="Hou S."/>
            <person name="Lu X."/>
            <person name="Hess W.R."/>
        </authorList>
    </citation>
    <scope>NUCLEOTIDE SEQUENCE [LARGE SCALE GENOMIC DNA]</scope>
    <source>
        <strain evidence="2 3">NIES-593</strain>
    </source>
</reference>
<keyword evidence="1" id="KW-0732">Signal</keyword>
<dbReference type="STRING" id="1921803.NIES593_16370"/>
<dbReference type="GO" id="GO:0042597">
    <property type="term" value="C:periplasmic space"/>
    <property type="evidence" value="ECO:0007669"/>
    <property type="project" value="InterPro"/>
</dbReference>
<dbReference type="Proteomes" id="UP000186868">
    <property type="component" value="Unassembled WGS sequence"/>
</dbReference>
<dbReference type="RefSeq" id="WP_073600610.1">
    <property type="nucleotide sequence ID" value="NZ_MRCB01000022.1"/>
</dbReference>
<dbReference type="Pfam" id="PF07813">
    <property type="entry name" value="LTXXQ"/>
    <property type="match status" value="1"/>
</dbReference>
<organism evidence="2 3">
    <name type="scientific">Hydrococcus rivularis NIES-593</name>
    <dbReference type="NCBI Taxonomy" id="1921803"/>
    <lineage>
        <taxon>Bacteria</taxon>
        <taxon>Bacillati</taxon>
        <taxon>Cyanobacteriota</taxon>
        <taxon>Cyanophyceae</taxon>
        <taxon>Pleurocapsales</taxon>
        <taxon>Hydrococcaceae</taxon>
        <taxon>Hydrococcus</taxon>
    </lineage>
</organism>
<dbReference type="InterPro" id="IPR012899">
    <property type="entry name" value="LTXXQ"/>
</dbReference>
<dbReference type="Gene3D" id="1.20.120.1490">
    <property type="match status" value="1"/>
</dbReference>
<evidence type="ECO:0000313" key="2">
    <source>
        <dbReference type="EMBL" id="OKH21192.1"/>
    </source>
</evidence>
<feature type="chain" id="PRO_5012707854" description="Spy protein" evidence="1">
    <location>
        <begin position="25"/>
        <end position="175"/>
    </location>
</feature>
<keyword evidence="3" id="KW-1185">Reference proteome</keyword>
<dbReference type="CDD" id="cd09916">
    <property type="entry name" value="CpxP_like"/>
    <property type="match status" value="1"/>
</dbReference>
<dbReference type="AlphaFoldDB" id="A0A1U7HC61"/>
<proteinExistence type="predicted"/>